<name>A0ABQ5DDD7_9ASTR</name>
<sequence>MCIVRAAFIKRSVLSFGQSPFCCFSGDRVYEEFSIGVCVYSGCDAFLLFHAGKLDTNGLCIFLHGLDLLQEAYVSKQTGELTSYHSVDGNTVGSTVTFEVDHLSVSWECDMYAVGMQL</sequence>
<gene>
    <name evidence="1" type="ORF">Tco_0936757</name>
</gene>
<comment type="caution">
    <text evidence="1">The sequence shown here is derived from an EMBL/GenBank/DDBJ whole genome shotgun (WGS) entry which is preliminary data.</text>
</comment>
<protein>
    <submittedName>
        <fullName evidence="1">Uncharacterized protein</fullName>
    </submittedName>
</protein>
<evidence type="ECO:0000313" key="2">
    <source>
        <dbReference type="Proteomes" id="UP001151760"/>
    </source>
</evidence>
<dbReference type="Proteomes" id="UP001151760">
    <property type="component" value="Unassembled WGS sequence"/>
</dbReference>
<reference evidence="1" key="1">
    <citation type="journal article" date="2022" name="Int. J. Mol. Sci.">
        <title>Draft Genome of Tanacetum Coccineum: Genomic Comparison of Closely Related Tanacetum-Family Plants.</title>
        <authorList>
            <person name="Yamashiro T."/>
            <person name="Shiraishi A."/>
            <person name="Nakayama K."/>
            <person name="Satake H."/>
        </authorList>
    </citation>
    <scope>NUCLEOTIDE SEQUENCE</scope>
</reference>
<accession>A0ABQ5DDD7</accession>
<dbReference type="EMBL" id="BQNB010015178">
    <property type="protein sequence ID" value="GJT36892.1"/>
    <property type="molecule type" value="Genomic_DNA"/>
</dbReference>
<reference evidence="1" key="2">
    <citation type="submission" date="2022-01" db="EMBL/GenBank/DDBJ databases">
        <authorList>
            <person name="Yamashiro T."/>
            <person name="Shiraishi A."/>
            <person name="Satake H."/>
            <person name="Nakayama K."/>
        </authorList>
    </citation>
    <scope>NUCLEOTIDE SEQUENCE</scope>
</reference>
<keyword evidence="2" id="KW-1185">Reference proteome</keyword>
<evidence type="ECO:0000313" key="1">
    <source>
        <dbReference type="EMBL" id="GJT36892.1"/>
    </source>
</evidence>
<organism evidence="1 2">
    <name type="scientific">Tanacetum coccineum</name>
    <dbReference type="NCBI Taxonomy" id="301880"/>
    <lineage>
        <taxon>Eukaryota</taxon>
        <taxon>Viridiplantae</taxon>
        <taxon>Streptophyta</taxon>
        <taxon>Embryophyta</taxon>
        <taxon>Tracheophyta</taxon>
        <taxon>Spermatophyta</taxon>
        <taxon>Magnoliopsida</taxon>
        <taxon>eudicotyledons</taxon>
        <taxon>Gunneridae</taxon>
        <taxon>Pentapetalae</taxon>
        <taxon>asterids</taxon>
        <taxon>campanulids</taxon>
        <taxon>Asterales</taxon>
        <taxon>Asteraceae</taxon>
        <taxon>Asteroideae</taxon>
        <taxon>Anthemideae</taxon>
        <taxon>Anthemidinae</taxon>
        <taxon>Tanacetum</taxon>
    </lineage>
</organism>
<proteinExistence type="predicted"/>